<comment type="caution">
    <text evidence="1">The sequence shown here is derived from an EMBL/GenBank/DDBJ whole genome shotgun (WGS) entry which is preliminary data.</text>
</comment>
<name>A0ACA9KCD4_9GLOM</name>
<organism evidence="1 2">
    <name type="scientific">Dentiscutata heterogama</name>
    <dbReference type="NCBI Taxonomy" id="1316150"/>
    <lineage>
        <taxon>Eukaryota</taxon>
        <taxon>Fungi</taxon>
        <taxon>Fungi incertae sedis</taxon>
        <taxon>Mucoromycota</taxon>
        <taxon>Glomeromycotina</taxon>
        <taxon>Glomeromycetes</taxon>
        <taxon>Diversisporales</taxon>
        <taxon>Gigasporaceae</taxon>
        <taxon>Dentiscutata</taxon>
    </lineage>
</organism>
<dbReference type="Proteomes" id="UP000789702">
    <property type="component" value="Unassembled WGS sequence"/>
</dbReference>
<reference evidence="1" key="1">
    <citation type="submission" date="2021-06" db="EMBL/GenBank/DDBJ databases">
        <authorList>
            <person name="Kallberg Y."/>
            <person name="Tangrot J."/>
            <person name="Rosling A."/>
        </authorList>
    </citation>
    <scope>NUCLEOTIDE SEQUENCE</scope>
    <source>
        <strain evidence="1">IL203A</strain>
    </source>
</reference>
<feature type="non-terminal residue" evidence="1">
    <location>
        <position position="275"/>
    </location>
</feature>
<evidence type="ECO:0000313" key="1">
    <source>
        <dbReference type="EMBL" id="CAG8464713.1"/>
    </source>
</evidence>
<protein>
    <submittedName>
        <fullName evidence="1">13288_t:CDS:1</fullName>
    </submittedName>
</protein>
<gene>
    <name evidence="1" type="ORF">DHETER_LOCUS1442</name>
</gene>
<accession>A0ACA9KCD4</accession>
<evidence type="ECO:0000313" key="2">
    <source>
        <dbReference type="Proteomes" id="UP000789702"/>
    </source>
</evidence>
<proteinExistence type="predicted"/>
<keyword evidence="2" id="KW-1185">Reference proteome</keyword>
<sequence length="275" mass="31304">MSLLGLAVRFSRPILCTLQPRVFFQSSQKRAKQVEPAHKFPEYASSFKKVHLDPLRVSIKPALAENLVIPKDVEVLDTDLENSNAHYQITEVVMNSSKKIGGDETLTDTLMDDLLRIAKLNAFPLMIRNKPRYELYVRDNCVIAKPEFLIKSQDNVLVAVEDKHLDLVRPGSGYGEPQLAIEILSSGSENSRPYYDEKLGYFKDQIVFAIRVISTYVTFYKAVIPAKYWNELENGFPEEQSIEILRWPAINLKDSGFDLAEPDGRKRVLTSLINI</sequence>
<dbReference type="EMBL" id="CAJVPU010000863">
    <property type="protein sequence ID" value="CAG8464713.1"/>
    <property type="molecule type" value="Genomic_DNA"/>
</dbReference>